<evidence type="ECO:0000313" key="1">
    <source>
        <dbReference type="EMBL" id="KYP74658.1"/>
    </source>
</evidence>
<dbReference type="PANTHER" id="PTHR11439">
    <property type="entry name" value="GAG-POL-RELATED RETROTRANSPOSON"/>
    <property type="match status" value="1"/>
</dbReference>
<dbReference type="EMBL" id="CM003604">
    <property type="protein sequence ID" value="KYP74658.1"/>
    <property type="molecule type" value="Genomic_DNA"/>
</dbReference>
<keyword evidence="2" id="KW-1185">Reference proteome</keyword>
<dbReference type="Gramene" id="C.cajan_07144.t">
    <property type="protein sequence ID" value="C.cajan_07144.t.cds1"/>
    <property type="gene ID" value="C.cajan_07144"/>
</dbReference>
<evidence type="ECO:0000313" key="2">
    <source>
        <dbReference type="Proteomes" id="UP000075243"/>
    </source>
</evidence>
<organism evidence="1 2">
    <name type="scientific">Cajanus cajan</name>
    <name type="common">Pigeon pea</name>
    <name type="synonym">Cajanus indicus</name>
    <dbReference type="NCBI Taxonomy" id="3821"/>
    <lineage>
        <taxon>Eukaryota</taxon>
        <taxon>Viridiplantae</taxon>
        <taxon>Streptophyta</taxon>
        <taxon>Embryophyta</taxon>
        <taxon>Tracheophyta</taxon>
        <taxon>Spermatophyta</taxon>
        <taxon>Magnoliopsida</taxon>
        <taxon>eudicotyledons</taxon>
        <taxon>Gunneridae</taxon>
        <taxon>Pentapetalae</taxon>
        <taxon>rosids</taxon>
        <taxon>fabids</taxon>
        <taxon>Fabales</taxon>
        <taxon>Fabaceae</taxon>
        <taxon>Papilionoideae</taxon>
        <taxon>50 kb inversion clade</taxon>
        <taxon>NPAAA clade</taxon>
        <taxon>indigoferoid/millettioid clade</taxon>
        <taxon>Phaseoleae</taxon>
        <taxon>Cajanus</taxon>
    </lineage>
</organism>
<dbReference type="AlphaFoldDB" id="A0A151U5X1"/>
<sequence>MLSCKPSPTPVDTIPKISAATTTPFEDLSLYRSLVRALQYLTFTRLDITYVVQHVCLFMHDLREEHMHALKRILRYLQGTMDFGLHLYSSSTSSLRSYTDADWGGCPDTRRSTSGYCVFLGDNLISWFTKRQPTLSRSSA</sequence>
<dbReference type="OMA" id="NDANWAG"/>
<dbReference type="Proteomes" id="UP000075243">
    <property type="component" value="Chromosome 2"/>
</dbReference>
<name>A0A151U5X1_CAJCA</name>
<protein>
    <recommendedName>
        <fullName evidence="3">Mitochondrial protein</fullName>
    </recommendedName>
</protein>
<dbReference type="CDD" id="cd09272">
    <property type="entry name" value="RNase_HI_RT_Ty1"/>
    <property type="match status" value="1"/>
</dbReference>
<evidence type="ECO:0008006" key="3">
    <source>
        <dbReference type="Google" id="ProtNLM"/>
    </source>
</evidence>
<reference evidence="1 2" key="1">
    <citation type="journal article" date="2012" name="Nat. Biotechnol.">
        <title>Draft genome sequence of pigeonpea (Cajanus cajan), an orphan legume crop of resource-poor farmers.</title>
        <authorList>
            <person name="Varshney R.K."/>
            <person name="Chen W."/>
            <person name="Li Y."/>
            <person name="Bharti A.K."/>
            <person name="Saxena R.K."/>
            <person name="Schlueter J.A."/>
            <person name="Donoghue M.T."/>
            <person name="Azam S."/>
            <person name="Fan G."/>
            <person name="Whaley A.M."/>
            <person name="Farmer A.D."/>
            <person name="Sheridan J."/>
            <person name="Iwata A."/>
            <person name="Tuteja R."/>
            <person name="Penmetsa R.V."/>
            <person name="Wu W."/>
            <person name="Upadhyaya H.D."/>
            <person name="Yang S.P."/>
            <person name="Shah T."/>
            <person name="Saxena K.B."/>
            <person name="Michael T."/>
            <person name="McCombie W.R."/>
            <person name="Yang B."/>
            <person name="Zhang G."/>
            <person name="Yang H."/>
            <person name="Wang J."/>
            <person name="Spillane C."/>
            <person name="Cook D.R."/>
            <person name="May G.D."/>
            <person name="Xu X."/>
            <person name="Jackson S.A."/>
        </authorList>
    </citation>
    <scope>NUCLEOTIDE SEQUENCE [LARGE SCALE GENOMIC DNA]</scope>
    <source>
        <strain evidence="2">cv. Asha</strain>
    </source>
</reference>
<dbReference type="PANTHER" id="PTHR11439:SF524">
    <property type="entry name" value="RNA-DIRECTED DNA POLYMERASE, PROTEIN KINASE RLK-PELLE-DLSV FAMILY"/>
    <property type="match status" value="1"/>
</dbReference>
<gene>
    <name evidence="1" type="ORF">KK1_007345</name>
</gene>
<proteinExistence type="predicted"/>
<accession>A0A151U5X1</accession>